<accession>A0ABS9RWP6</accession>
<organism evidence="1 2">
    <name type="scientific">Halomonas flagellata</name>
    <dbReference type="NCBI Taxonomy" id="2920385"/>
    <lineage>
        <taxon>Bacteria</taxon>
        <taxon>Pseudomonadati</taxon>
        <taxon>Pseudomonadota</taxon>
        <taxon>Gammaproteobacteria</taxon>
        <taxon>Oceanospirillales</taxon>
        <taxon>Halomonadaceae</taxon>
        <taxon>Halomonas</taxon>
    </lineage>
</organism>
<protein>
    <submittedName>
        <fullName evidence="1">Uncharacterized protein</fullName>
    </submittedName>
</protein>
<keyword evidence="2" id="KW-1185">Reference proteome</keyword>
<dbReference type="EMBL" id="JAKVPY010000017">
    <property type="protein sequence ID" value="MCH4564249.1"/>
    <property type="molecule type" value="Genomic_DNA"/>
</dbReference>
<name>A0ABS9RWP6_9GAMM</name>
<gene>
    <name evidence="1" type="ORF">MKP05_14130</name>
</gene>
<dbReference type="Proteomes" id="UP001202117">
    <property type="component" value="Unassembled WGS sequence"/>
</dbReference>
<evidence type="ECO:0000313" key="2">
    <source>
        <dbReference type="Proteomes" id="UP001202117"/>
    </source>
</evidence>
<dbReference type="RefSeq" id="WP_240568903.1">
    <property type="nucleotide sequence ID" value="NZ_JAKVPY010000017.1"/>
</dbReference>
<evidence type="ECO:0000313" key="1">
    <source>
        <dbReference type="EMBL" id="MCH4564249.1"/>
    </source>
</evidence>
<reference evidence="1 2" key="1">
    <citation type="submission" date="2022-02" db="EMBL/GenBank/DDBJ databases">
        <title>Halomonas fukangensis sp. nov., a halophilic bacterium isolated from a bulk soil of Kalidium foliatum at Fukang.</title>
        <authorList>
            <person name="Huang Y."/>
        </authorList>
    </citation>
    <scope>NUCLEOTIDE SEQUENCE [LARGE SCALE GENOMIC DNA]</scope>
    <source>
        <strain evidence="1 2">EGI 63088</strain>
    </source>
</reference>
<comment type="caution">
    <text evidence="1">The sequence shown here is derived from an EMBL/GenBank/DDBJ whole genome shotgun (WGS) entry which is preliminary data.</text>
</comment>
<proteinExistence type="predicted"/>
<sequence>MKDDAVPDIPVPRLPLALIPIALLGWFSRRAEPEAPAGAAMVEDQA</sequence>